<keyword evidence="5" id="KW-0597">Phosphoprotein</keyword>
<keyword evidence="4" id="KW-1003">Cell membrane</keyword>
<dbReference type="AlphaFoldDB" id="A0A6G4WAF5"/>
<dbReference type="InterPro" id="IPR033479">
    <property type="entry name" value="dCache_1"/>
</dbReference>
<evidence type="ECO:0000256" key="8">
    <source>
        <dbReference type="ARBA" id="ARBA00022741"/>
    </source>
</evidence>
<dbReference type="InterPro" id="IPR036890">
    <property type="entry name" value="HATPase_C_sf"/>
</dbReference>
<dbReference type="PANTHER" id="PTHR41523">
    <property type="entry name" value="TWO-COMPONENT SYSTEM SENSOR PROTEIN"/>
    <property type="match status" value="1"/>
</dbReference>
<comment type="subcellular location">
    <subcellularLocation>
        <location evidence="2">Cell membrane</location>
        <topology evidence="2">Multi-pass membrane protein</topology>
    </subcellularLocation>
</comment>
<keyword evidence="11 13" id="KW-1133">Transmembrane helix</keyword>
<gene>
    <name evidence="15" type="ORF">G6N73_08030</name>
</gene>
<feature type="transmembrane region" description="Helical" evidence="13">
    <location>
        <begin position="283"/>
        <end position="303"/>
    </location>
</feature>
<dbReference type="PROSITE" id="PS50885">
    <property type="entry name" value="HAMP"/>
    <property type="match status" value="1"/>
</dbReference>
<dbReference type="GO" id="GO:0005886">
    <property type="term" value="C:plasma membrane"/>
    <property type="evidence" value="ECO:0007669"/>
    <property type="project" value="UniProtKB-SubCell"/>
</dbReference>
<proteinExistence type="predicted"/>
<dbReference type="EC" id="2.7.13.3" evidence="3"/>
<dbReference type="Gene3D" id="3.30.450.20">
    <property type="entry name" value="PAS domain"/>
    <property type="match status" value="2"/>
</dbReference>
<dbReference type="Pfam" id="PF02743">
    <property type="entry name" value="dCache_1"/>
    <property type="match status" value="1"/>
</dbReference>
<dbReference type="GO" id="GO:0004673">
    <property type="term" value="F:protein histidine kinase activity"/>
    <property type="evidence" value="ECO:0007669"/>
    <property type="project" value="UniProtKB-EC"/>
</dbReference>
<comment type="caution">
    <text evidence="15">The sequence shown here is derived from an EMBL/GenBank/DDBJ whole genome shotgun (WGS) entry which is preliminary data.</text>
</comment>
<sequence length="569" mass="62015">MRLGTLSLRQRLYLLTAVALAPALIILLYNEVVTSREREIEVHRTAMRIGELASLEIQRIIDGSEGVLRTLANAPSIRDFDAGLCVPFLADVKAQSPQFTSIAVADAEGVVQCRPDAPATPLRVDESGYFREVMAHGDFVVGTYETSRISGEPSLPLAVPIRDKDGTFKGVLVAGLSLDWLNNSLAERQYPENDALTLADRNGVIIARHPFPERFVGTRIPEPYLHLVTAEGPGTIEVMSQDGTRRILGYRPVATAPDGGIYVSAGVSYDAAMLPVYQATQRGVVIAGLGALIAFALAALTGNRLVRRPVNRMLATIEAWRAGDTKSRTGMSHDSGELSEVGAAIDGFMDEVVEGRSARRKAEEHRDMLARELEHRIKNILATVQAVASQTFRGAASSDALSVFSGRLSAMASAHQQLMASNWTSADLRETVVNTLQPFRKEQFEIEGPPLRIGEKAALAFSMAVHELATNAAKYGALQNTDGCVRIKWTVSDNSLAWQWTEHEGPPVKRPSKTGFGTRMIERMLSSELGAKVELRYPRSGVECRIEAPLTNLVTKEEGPRRRPAVEPA</sequence>
<evidence type="ECO:0000256" key="9">
    <source>
        <dbReference type="ARBA" id="ARBA00022777"/>
    </source>
</evidence>
<keyword evidence="6" id="KW-0808">Transferase</keyword>
<keyword evidence="16" id="KW-1185">Reference proteome</keyword>
<evidence type="ECO:0000256" key="3">
    <source>
        <dbReference type="ARBA" id="ARBA00012438"/>
    </source>
</evidence>
<evidence type="ECO:0000256" key="4">
    <source>
        <dbReference type="ARBA" id="ARBA00022475"/>
    </source>
</evidence>
<dbReference type="InterPro" id="IPR003660">
    <property type="entry name" value="HAMP_dom"/>
</dbReference>
<evidence type="ECO:0000256" key="2">
    <source>
        <dbReference type="ARBA" id="ARBA00004651"/>
    </source>
</evidence>
<dbReference type="SUPFAM" id="SSF103190">
    <property type="entry name" value="Sensory domain-like"/>
    <property type="match status" value="1"/>
</dbReference>
<dbReference type="RefSeq" id="WP_165025810.1">
    <property type="nucleotide sequence ID" value="NZ_JAAKZF010000007.1"/>
</dbReference>
<dbReference type="PANTHER" id="PTHR41523:SF7">
    <property type="entry name" value="HISTIDINE KINASE"/>
    <property type="match status" value="1"/>
</dbReference>
<dbReference type="Proteomes" id="UP001642900">
    <property type="component" value="Unassembled WGS sequence"/>
</dbReference>
<feature type="transmembrane region" description="Helical" evidence="13">
    <location>
        <begin position="12"/>
        <end position="29"/>
    </location>
</feature>
<comment type="catalytic activity">
    <reaction evidence="1">
        <text>ATP + protein L-histidine = ADP + protein N-phospho-L-histidine.</text>
        <dbReference type="EC" id="2.7.13.3"/>
    </reaction>
</comment>
<dbReference type="EMBL" id="JAAKZF010000007">
    <property type="protein sequence ID" value="NGO51130.1"/>
    <property type="molecule type" value="Genomic_DNA"/>
</dbReference>
<evidence type="ECO:0000256" key="12">
    <source>
        <dbReference type="ARBA" id="ARBA00023136"/>
    </source>
</evidence>
<protein>
    <recommendedName>
        <fullName evidence="3">histidine kinase</fullName>
        <ecNumber evidence="3">2.7.13.3</ecNumber>
    </recommendedName>
</protein>
<evidence type="ECO:0000256" key="7">
    <source>
        <dbReference type="ARBA" id="ARBA00022692"/>
    </source>
</evidence>
<evidence type="ECO:0000313" key="15">
    <source>
        <dbReference type="EMBL" id="NGO51130.1"/>
    </source>
</evidence>
<evidence type="ECO:0000256" key="13">
    <source>
        <dbReference type="SAM" id="Phobius"/>
    </source>
</evidence>
<keyword evidence="10" id="KW-0067">ATP-binding</keyword>
<dbReference type="Gene3D" id="3.30.565.10">
    <property type="entry name" value="Histidine kinase-like ATPase, C-terminal domain"/>
    <property type="match status" value="1"/>
</dbReference>
<dbReference type="GO" id="GO:0007165">
    <property type="term" value="P:signal transduction"/>
    <property type="evidence" value="ECO:0007669"/>
    <property type="project" value="InterPro"/>
</dbReference>
<reference evidence="15 16" key="1">
    <citation type="submission" date="2020-02" db="EMBL/GenBank/DDBJ databases">
        <title>Genome sequence of strain CCNWXJ40-4.</title>
        <authorList>
            <person name="Gao J."/>
            <person name="Sun J."/>
        </authorList>
    </citation>
    <scope>NUCLEOTIDE SEQUENCE [LARGE SCALE GENOMIC DNA]</scope>
    <source>
        <strain evidence="15 16">CCNWXJ 40-4</strain>
    </source>
</reference>
<name>A0A6G4WAF5_9HYPH</name>
<evidence type="ECO:0000256" key="10">
    <source>
        <dbReference type="ARBA" id="ARBA00022840"/>
    </source>
</evidence>
<keyword evidence="12 13" id="KW-0472">Membrane</keyword>
<evidence type="ECO:0000256" key="5">
    <source>
        <dbReference type="ARBA" id="ARBA00022553"/>
    </source>
</evidence>
<keyword evidence="9" id="KW-0418">Kinase</keyword>
<dbReference type="Pfam" id="PF07536">
    <property type="entry name" value="HWE_HK"/>
    <property type="match status" value="1"/>
</dbReference>
<dbReference type="InterPro" id="IPR029151">
    <property type="entry name" value="Sensor-like_sf"/>
</dbReference>
<dbReference type="CDD" id="cd12914">
    <property type="entry name" value="PDC1_DGC_like"/>
    <property type="match status" value="1"/>
</dbReference>
<evidence type="ECO:0000259" key="14">
    <source>
        <dbReference type="PROSITE" id="PS50885"/>
    </source>
</evidence>
<evidence type="ECO:0000256" key="1">
    <source>
        <dbReference type="ARBA" id="ARBA00000085"/>
    </source>
</evidence>
<dbReference type="InterPro" id="IPR011102">
    <property type="entry name" value="Sig_transdc_His_kinase_HWE"/>
</dbReference>
<dbReference type="SMART" id="SM00911">
    <property type="entry name" value="HWE_HK"/>
    <property type="match status" value="1"/>
</dbReference>
<accession>A0A6G4WAF5</accession>
<dbReference type="GO" id="GO:0005524">
    <property type="term" value="F:ATP binding"/>
    <property type="evidence" value="ECO:0007669"/>
    <property type="project" value="UniProtKB-KW"/>
</dbReference>
<evidence type="ECO:0000256" key="6">
    <source>
        <dbReference type="ARBA" id="ARBA00022679"/>
    </source>
</evidence>
<keyword evidence="8" id="KW-0547">Nucleotide-binding</keyword>
<dbReference type="CDD" id="cd12915">
    <property type="entry name" value="PDC2_DGC_like"/>
    <property type="match status" value="1"/>
</dbReference>
<feature type="domain" description="HAMP" evidence="14">
    <location>
        <begin position="304"/>
        <end position="357"/>
    </location>
</feature>
<organism evidence="15 16">
    <name type="scientific">Allomesorhizobium camelthorni</name>
    <dbReference type="NCBI Taxonomy" id="475069"/>
    <lineage>
        <taxon>Bacteria</taxon>
        <taxon>Pseudomonadati</taxon>
        <taxon>Pseudomonadota</taxon>
        <taxon>Alphaproteobacteria</taxon>
        <taxon>Hyphomicrobiales</taxon>
        <taxon>Phyllobacteriaceae</taxon>
        <taxon>Allomesorhizobium</taxon>
    </lineage>
</organism>
<keyword evidence="7 13" id="KW-0812">Transmembrane</keyword>
<evidence type="ECO:0000256" key="11">
    <source>
        <dbReference type="ARBA" id="ARBA00022989"/>
    </source>
</evidence>
<evidence type="ECO:0000313" key="16">
    <source>
        <dbReference type="Proteomes" id="UP001642900"/>
    </source>
</evidence>